<dbReference type="AlphaFoldDB" id="A0A151IR05"/>
<dbReference type="EMBL" id="KQ981146">
    <property type="protein sequence ID" value="KYN09110.1"/>
    <property type="molecule type" value="Genomic_DNA"/>
</dbReference>
<feature type="transmembrane region" description="Helical" evidence="6">
    <location>
        <begin position="174"/>
        <end position="196"/>
    </location>
</feature>
<accession>A0A151IR05</accession>
<dbReference type="GO" id="GO:0050909">
    <property type="term" value="P:sensory perception of taste"/>
    <property type="evidence" value="ECO:0007669"/>
    <property type="project" value="InterPro"/>
</dbReference>
<evidence type="ECO:0000256" key="2">
    <source>
        <dbReference type="ARBA" id="ARBA00022475"/>
    </source>
</evidence>
<dbReference type="STRING" id="471704.A0A151IR05"/>
<organism evidence="7 8">
    <name type="scientific">Trachymyrmex cornetzi</name>
    <dbReference type="NCBI Taxonomy" id="471704"/>
    <lineage>
        <taxon>Eukaryota</taxon>
        <taxon>Metazoa</taxon>
        <taxon>Ecdysozoa</taxon>
        <taxon>Arthropoda</taxon>
        <taxon>Hexapoda</taxon>
        <taxon>Insecta</taxon>
        <taxon>Pterygota</taxon>
        <taxon>Neoptera</taxon>
        <taxon>Endopterygota</taxon>
        <taxon>Hymenoptera</taxon>
        <taxon>Apocrita</taxon>
        <taxon>Aculeata</taxon>
        <taxon>Formicoidea</taxon>
        <taxon>Formicidae</taxon>
        <taxon>Myrmicinae</taxon>
        <taxon>Trachymyrmex</taxon>
    </lineage>
</organism>
<comment type="caution">
    <text evidence="6">Lacks conserved residue(s) required for the propagation of feature annotation.</text>
</comment>
<dbReference type="GO" id="GO:0005886">
    <property type="term" value="C:plasma membrane"/>
    <property type="evidence" value="ECO:0007669"/>
    <property type="project" value="UniProtKB-SubCell"/>
</dbReference>
<keyword evidence="2 6" id="KW-1003">Cell membrane</keyword>
<keyword evidence="6" id="KW-0807">Transducer</keyword>
<evidence type="ECO:0000313" key="7">
    <source>
        <dbReference type="EMBL" id="KYN09110.1"/>
    </source>
</evidence>
<keyword evidence="6" id="KW-0675">Receptor</keyword>
<reference evidence="7 8" key="1">
    <citation type="submission" date="2015-09" db="EMBL/GenBank/DDBJ databases">
        <title>Trachymyrmex cornetzi WGS genome.</title>
        <authorList>
            <person name="Nygaard S."/>
            <person name="Hu H."/>
            <person name="Boomsma J."/>
            <person name="Zhang G."/>
        </authorList>
    </citation>
    <scope>NUCLEOTIDE SEQUENCE [LARGE SCALE GENOMIC DNA]</scope>
    <source>
        <strain evidence="7">Tcor2-1</strain>
        <tissue evidence="7">Whole body</tissue>
    </source>
</reference>
<evidence type="ECO:0000256" key="5">
    <source>
        <dbReference type="ARBA" id="ARBA00023136"/>
    </source>
</evidence>
<evidence type="ECO:0000313" key="8">
    <source>
        <dbReference type="Proteomes" id="UP000078492"/>
    </source>
</evidence>
<comment type="subcellular location">
    <subcellularLocation>
        <location evidence="1 6">Cell membrane</location>
        <topology evidence="1 6">Multi-pass membrane protein</topology>
    </subcellularLocation>
</comment>
<keyword evidence="4 6" id="KW-1133">Transmembrane helix</keyword>
<keyword evidence="5 6" id="KW-0472">Membrane</keyword>
<evidence type="ECO:0000256" key="4">
    <source>
        <dbReference type="ARBA" id="ARBA00022989"/>
    </source>
</evidence>
<evidence type="ECO:0000256" key="3">
    <source>
        <dbReference type="ARBA" id="ARBA00022692"/>
    </source>
</evidence>
<sequence length="348" mass="41527">MLLAKEPKDVLVEPLKISKYPIRSLTCKNVFVARQMSIQRGIRCIDQQLEIHLKQIKECLETSMIPLGQLHVDFYLDRAMMKNSNERKLFDSCLDENNEDYEKRITAELLDKTNASKMHVHLQLCLISRKLNKVLKVQMSIEIVWYFYDALAACLLMYEMIIAYQYTWKFIDTFICLCVCFNFVLRTILFLTLHYICQTINETVAILHKLSSYNLDEDLRKQRLEFFFKLFVGKCTLQWSMWYFREKIGVIQMKDSNEGKLFDACLDENNEDYEKRITTELLDKTNAFTYQNRHEREKISLSRDYQSTIYPTKLIKPNFIVDLMDTSGDFITIYKFWFKIIYTILVKQ</sequence>
<evidence type="ECO:0000256" key="1">
    <source>
        <dbReference type="ARBA" id="ARBA00004651"/>
    </source>
</evidence>
<keyword evidence="3 6" id="KW-0812">Transmembrane</keyword>
<gene>
    <name evidence="7" type="ORF">ALC57_18777</name>
</gene>
<dbReference type="GO" id="GO:0007165">
    <property type="term" value="P:signal transduction"/>
    <property type="evidence" value="ECO:0007669"/>
    <property type="project" value="UniProtKB-KW"/>
</dbReference>
<keyword evidence="8" id="KW-1185">Reference proteome</keyword>
<name>A0A151IR05_9HYME</name>
<dbReference type="Pfam" id="PF08395">
    <property type="entry name" value="7tm_7"/>
    <property type="match status" value="1"/>
</dbReference>
<dbReference type="Proteomes" id="UP000078492">
    <property type="component" value="Unassembled WGS sequence"/>
</dbReference>
<comment type="similarity">
    <text evidence="6">Belongs to the insect chemoreceptor superfamily. Gustatory receptor (GR) family.</text>
</comment>
<comment type="function">
    <text evidence="6">Gustatory receptor which mediates acceptance or avoidance behavior, depending on its substrates.</text>
</comment>
<proteinExistence type="inferred from homology"/>
<feature type="transmembrane region" description="Helical" evidence="6">
    <location>
        <begin position="143"/>
        <end position="162"/>
    </location>
</feature>
<evidence type="ECO:0000256" key="6">
    <source>
        <dbReference type="RuleBase" id="RU363108"/>
    </source>
</evidence>
<dbReference type="InterPro" id="IPR013604">
    <property type="entry name" value="7TM_chemorcpt"/>
</dbReference>
<protein>
    <recommendedName>
        <fullName evidence="6">Gustatory receptor</fullName>
    </recommendedName>
</protein>